<dbReference type="RefSeq" id="WP_350351327.1">
    <property type="nucleotide sequence ID" value="NZ_CP158357.1"/>
</dbReference>
<proteinExistence type="inferred from homology"/>
<dbReference type="EMBL" id="CP158357">
    <property type="protein sequence ID" value="XBX77925.1"/>
    <property type="molecule type" value="Genomic_DNA"/>
</dbReference>
<dbReference type="Pfam" id="PF25137">
    <property type="entry name" value="ADH_Fe_C"/>
    <property type="match status" value="1"/>
</dbReference>
<dbReference type="CDD" id="cd08194">
    <property type="entry name" value="Fe-ADH-like"/>
    <property type="match status" value="1"/>
</dbReference>
<evidence type="ECO:0000256" key="1">
    <source>
        <dbReference type="ARBA" id="ARBA00007358"/>
    </source>
</evidence>
<evidence type="ECO:0000259" key="3">
    <source>
        <dbReference type="Pfam" id="PF00465"/>
    </source>
</evidence>
<name>A0AAU7VWJ7_9MICO</name>
<feature type="domain" description="Fe-containing alcohol dehydrogenase-like C-terminal" evidence="4">
    <location>
        <begin position="187"/>
        <end position="384"/>
    </location>
</feature>
<dbReference type="GO" id="GO:0004022">
    <property type="term" value="F:alcohol dehydrogenase (NAD+) activity"/>
    <property type="evidence" value="ECO:0007669"/>
    <property type="project" value="UniProtKB-ARBA"/>
</dbReference>
<dbReference type="InterPro" id="IPR039697">
    <property type="entry name" value="Alcohol_dehydrogenase_Fe"/>
</dbReference>
<sequence length="390" mass="40493">MTFHVAVPADLRIGGGSLSQLPDVLRLRNAERPLIVTDAFLTSTGTAARVVALLEDAGLHPALFSGVVPDPTTVSLEDGLAAVTSHRADVLVGLGGGSPIDTAKALAVLAVRGGPLRDLKAPFSYDGPALPVVAIPTTAGTGSEATRFTVITDSDTGEKMLCAGPSYLPVAGIVDYELTMSMPPRLTADTGIDALTHAVEAYVSSRHNAFSDAVALRAITIIGRSLRTAYRDGADDHARAEMMEAATLAGIAFSNSSVALVHGMSRPLGAHFHISHGMSNAMLFAAVTEFSLSAADDRYADCARALGVADDSVADADAAAALVRELRALADELAVPTPERFGIARDDWEALVPTMAEQALASGSPGNNPRVPAASDIEDLYRAIFRGDAR</sequence>
<dbReference type="PANTHER" id="PTHR11496">
    <property type="entry name" value="ALCOHOL DEHYDROGENASE"/>
    <property type="match status" value="1"/>
</dbReference>
<dbReference type="FunFam" id="3.40.50.1970:FF:000003">
    <property type="entry name" value="Alcohol dehydrogenase, iron-containing"/>
    <property type="match status" value="1"/>
</dbReference>
<evidence type="ECO:0000256" key="2">
    <source>
        <dbReference type="ARBA" id="ARBA00023002"/>
    </source>
</evidence>
<organism evidence="5">
    <name type="scientific">Microbacterium sp. A8/3-1</name>
    <dbReference type="NCBI Taxonomy" id="3160749"/>
    <lineage>
        <taxon>Bacteria</taxon>
        <taxon>Bacillati</taxon>
        <taxon>Actinomycetota</taxon>
        <taxon>Actinomycetes</taxon>
        <taxon>Micrococcales</taxon>
        <taxon>Microbacteriaceae</taxon>
        <taxon>Microbacterium</taxon>
    </lineage>
</organism>
<dbReference type="GO" id="GO:0046872">
    <property type="term" value="F:metal ion binding"/>
    <property type="evidence" value="ECO:0007669"/>
    <property type="project" value="InterPro"/>
</dbReference>
<keyword evidence="2" id="KW-0560">Oxidoreductase</keyword>
<dbReference type="Gene3D" id="3.40.50.1970">
    <property type="match status" value="1"/>
</dbReference>
<dbReference type="Gene3D" id="1.20.1090.10">
    <property type="entry name" value="Dehydroquinate synthase-like - alpha domain"/>
    <property type="match status" value="1"/>
</dbReference>
<dbReference type="PANTHER" id="PTHR11496:SF102">
    <property type="entry name" value="ALCOHOL DEHYDROGENASE 4"/>
    <property type="match status" value="1"/>
</dbReference>
<dbReference type="AlphaFoldDB" id="A0AAU7VWJ7"/>
<protein>
    <submittedName>
        <fullName evidence="5">Iron-containing alcohol dehydrogenase</fullName>
    </submittedName>
</protein>
<dbReference type="SUPFAM" id="SSF56796">
    <property type="entry name" value="Dehydroquinate synthase-like"/>
    <property type="match status" value="1"/>
</dbReference>
<dbReference type="FunFam" id="1.20.1090.10:FF:000001">
    <property type="entry name" value="Aldehyde-alcohol dehydrogenase"/>
    <property type="match status" value="1"/>
</dbReference>
<dbReference type="Pfam" id="PF00465">
    <property type="entry name" value="Fe-ADH"/>
    <property type="match status" value="1"/>
</dbReference>
<dbReference type="InterPro" id="IPR001670">
    <property type="entry name" value="ADH_Fe/GldA"/>
</dbReference>
<feature type="domain" description="Alcohol dehydrogenase iron-type/glycerol dehydrogenase GldA" evidence="3">
    <location>
        <begin position="8"/>
        <end position="175"/>
    </location>
</feature>
<gene>
    <name evidence="5" type="ORF">ABS642_18725</name>
</gene>
<reference evidence="5" key="1">
    <citation type="submission" date="2024-06" db="EMBL/GenBank/DDBJ databases">
        <title>Draft genome sequence of Microbacterium sp. strain A8/3-1, isolated from Oxytropis tragacanthoides Fisch. ex DC. Root nodules in the Altai region of Russia.</title>
        <authorList>
            <person name="Sazanova A."/>
            <person name="Guro P."/>
            <person name="Kuznetsova I."/>
            <person name="Belimov A."/>
            <person name="Safronova V."/>
        </authorList>
    </citation>
    <scope>NUCLEOTIDE SEQUENCE</scope>
    <source>
        <strain evidence="5">A8/3-1</strain>
    </source>
</reference>
<accession>A0AAU7VWJ7</accession>
<evidence type="ECO:0000313" key="5">
    <source>
        <dbReference type="EMBL" id="XBX77925.1"/>
    </source>
</evidence>
<evidence type="ECO:0000259" key="4">
    <source>
        <dbReference type="Pfam" id="PF25137"/>
    </source>
</evidence>
<dbReference type="InterPro" id="IPR056798">
    <property type="entry name" value="ADH_Fe_C"/>
</dbReference>
<comment type="similarity">
    <text evidence="1">Belongs to the iron-containing alcohol dehydrogenase family.</text>
</comment>